<comment type="caution">
    <text evidence="1">The sequence shown here is derived from an EMBL/GenBank/DDBJ whole genome shotgun (WGS) entry which is preliminary data.</text>
</comment>
<accession>A0ABR0Z0R9</accession>
<organism evidence="1 2">
    <name type="scientific">Huso huso</name>
    <name type="common">Beluga</name>
    <name type="synonym">Acipenser huso</name>
    <dbReference type="NCBI Taxonomy" id="61971"/>
    <lineage>
        <taxon>Eukaryota</taxon>
        <taxon>Metazoa</taxon>
        <taxon>Chordata</taxon>
        <taxon>Craniata</taxon>
        <taxon>Vertebrata</taxon>
        <taxon>Euteleostomi</taxon>
        <taxon>Actinopterygii</taxon>
        <taxon>Chondrostei</taxon>
        <taxon>Acipenseriformes</taxon>
        <taxon>Acipenseridae</taxon>
        <taxon>Huso</taxon>
    </lineage>
</organism>
<name>A0ABR0Z0R9_HUSHU</name>
<dbReference type="Proteomes" id="UP001369086">
    <property type="component" value="Unassembled WGS sequence"/>
</dbReference>
<dbReference type="SUPFAM" id="SSF56219">
    <property type="entry name" value="DNase I-like"/>
    <property type="match status" value="1"/>
</dbReference>
<reference evidence="1 2" key="1">
    <citation type="submission" date="2021-05" db="EMBL/GenBank/DDBJ databases">
        <authorList>
            <person name="Zahm M."/>
            <person name="Klopp C."/>
            <person name="Cabau C."/>
            <person name="Kuhl H."/>
            <person name="Suciu R."/>
            <person name="Ciorpac M."/>
            <person name="Holostenco D."/>
            <person name="Gessner J."/>
            <person name="Wuertz S."/>
            <person name="Hohne C."/>
            <person name="Stock M."/>
            <person name="Gislard M."/>
            <person name="Lluch J."/>
            <person name="Milhes M."/>
            <person name="Lampietro C."/>
            <person name="Lopez Roques C."/>
            <person name="Donnadieu C."/>
            <person name="Du K."/>
            <person name="Schartl M."/>
            <person name="Guiguen Y."/>
        </authorList>
    </citation>
    <scope>NUCLEOTIDE SEQUENCE [LARGE SCALE GENOMIC DNA]</scope>
    <source>
        <strain evidence="1">Hh-F2</strain>
        <tissue evidence="1">Blood</tissue>
    </source>
</reference>
<evidence type="ECO:0000313" key="2">
    <source>
        <dbReference type="Proteomes" id="UP001369086"/>
    </source>
</evidence>
<evidence type="ECO:0008006" key="3">
    <source>
        <dbReference type="Google" id="ProtNLM"/>
    </source>
</evidence>
<protein>
    <recommendedName>
        <fullName evidence="3">Endonuclease/exonuclease/phosphatase domain-containing protein</fullName>
    </recommendedName>
</protein>
<dbReference type="InterPro" id="IPR027124">
    <property type="entry name" value="Swc5/CFDP1/2"/>
</dbReference>
<proteinExistence type="predicted"/>
<dbReference type="EMBL" id="JAHFZB010000019">
    <property type="protein sequence ID" value="KAK6478437.1"/>
    <property type="molecule type" value="Genomic_DNA"/>
</dbReference>
<keyword evidence="2" id="KW-1185">Reference proteome</keyword>
<evidence type="ECO:0000313" key="1">
    <source>
        <dbReference type="EMBL" id="KAK6478437.1"/>
    </source>
</evidence>
<dbReference type="PANTHER" id="PTHR23227">
    <property type="entry name" value="BUCENTAUR RELATED"/>
    <property type="match status" value="1"/>
</dbReference>
<dbReference type="Gene3D" id="3.60.10.10">
    <property type="entry name" value="Endonuclease/exonuclease/phosphatase"/>
    <property type="match status" value="1"/>
</dbReference>
<gene>
    <name evidence="1" type="ORF">HHUSO_G20753</name>
</gene>
<dbReference type="PANTHER" id="PTHR23227:SF67">
    <property type="entry name" value="CRANIOFACIAL DEVELOPMENT PROTEIN 2-LIKE"/>
    <property type="match status" value="1"/>
</dbReference>
<dbReference type="CDD" id="cd09076">
    <property type="entry name" value="L1-EN"/>
    <property type="match status" value="1"/>
</dbReference>
<dbReference type="InterPro" id="IPR036691">
    <property type="entry name" value="Endo/exonu/phosph_ase_sf"/>
</dbReference>
<sequence>MKDDFYTQLQDTLGTIPGRDLVILAGDFNAHVGTDRAGWEGTLGRFGVGTNNDNGLRLLSFAAFNNLIIRNSHFQHPRKHQLTWRHPSGKDTAVLDYFLISSRFRSSLKDVRAMRGPDCGSDHYLVHAKLQLRLQRAKRKAPPPAKPNWMRLMDPATKREFQIALSNKFAALAQSDDLDDEEQQISQAILESAAPLCPPNRRRTQPWISDECLNLVDKRKQAKHVDLEQYRHLNREVRQMMKTEREAYWNNVAADLEEAASRHEYRTLYQTLKRLSGKTKSTNDNVKKADGTFVRSASERLQRWKEFFQELYNHDPPQGPPAEPPLIDPPANPFLDDEPTVDEVKTGVRSLKNGKAPGVDQVTAEAIKAGGDVLLHRLHALLSLIWNSERIPSAWKKAMIVPILKKGDNRE</sequence>